<organism evidence="10 11">
    <name type="scientific">Saccharothrix variisporea</name>
    <dbReference type="NCBI Taxonomy" id="543527"/>
    <lineage>
        <taxon>Bacteria</taxon>
        <taxon>Bacillati</taxon>
        <taxon>Actinomycetota</taxon>
        <taxon>Actinomycetes</taxon>
        <taxon>Pseudonocardiales</taxon>
        <taxon>Pseudonocardiaceae</taxon>
        <taxon>Saccharothrix</taxon>
    </lineage>
</organism>
<dbReference type="GO" id="GO:0046872">
    <property type="term" value="F:metal ion binding"/>
    <property type="evidence" value="ECO:0007669"/>
    <property type="project" value="UniProtKB-KW"/>
</dbReference>
<dbReference type="Pfam" id="PF01975">
    <property type="entry name" value="SurE"/>
    <property type="match status" value="1"/>
</dbReference>
<reference evidence="10 11" key="1">
    <citation type="submission" date="2018-10" db="EMBL/GenBank/DDBJ databases">
        <title>Sequencing the genomes of 1000 actinobacteria strains.</title>
        <authorList>
            <person name="Klenk H.-P."/>
        </authorList>
    </citation>
    <scope>NUCLEOTIDE SEQUENCE [LARGE SCALE GENOMIC DNA]</scope>
    <source>
        <strain evidence="10 11">DSM 43911</strain>
    </source>
</reference>
<dbReference type="AlphaFoldDB" id="A0A495XAM7"/>
<comment type="caution">
    <text evidence="10">The sequence shown here is derived from an EMBL/GenBank/DDBJ whole genome shotgun (WGS) entry which is preliminary data.</text>
</comment>
<evidence type="ECO:0000256" key="4">
    <source>
        <dbReference type="ARBA" id="ARBA00022490"/>
    </source>
</evidence>
<evidence type="ECO:0000313" key="11">
    <source>
        <dbReference type="Proteomes" id="UP000272729"/>
    </source>
</evidence>
<dbReference type="PANTHER" id="PTHR30457">
    <property type="entry name" value="5'-NUCLEOTIDASE SURE"/>
    <property type="match status" value="1"/>
</dbReference>
<dbReference type="InterPro" id="IPR002828">
    <property type="entry name" value="SurE-like_Pase/nucleotidase"/>
</dbReference>
<feature type="compositionally biased region" description="Basic and acidic residues" evidence="8">
    <location>
        <begin position="55"/>
        <end position="96"/>
    </location>
</feature>
<evidence type="ECO:0000256" key="1">
    <source>
        <dbReference type="ARBA" id="ARBA00000815"/>
    </source>
</evidence>
<dbReference type="GO" id="GO:0008254">
    <property type="term" value="F:3'-nucleotidase activity"/>
    <property type="evidence" value="ECO:0007669"/>
    <property type="project" value="TreeGrafter"/>
</dbReference>
<dbReference type="InterPro" id="IPR030048">
    <property type="entry name" value="SurE"/>
</dbReference>
<evidence type="ECO:0000313" key="10">
    <source>
        <dbReference type="EMBL" id="RKT68578.1"/>
    </source>
</evidence>
<evidence type="ECO:0000256" key="5">
    <source>
        <dbReference type="ARBA" id="ARBA00022723"/>
    </source>
</evidence>
<sequence length="289" mass="29241">MDVLITNDDGIDSPGLAALARAAVAHGWRVVVAAPAQEASGTGAGLTATEEERDTTEGKRGAEDGRGADDGRGAEDGRGVEDGRGADDGRGVEDGPRVAVRKRSLPGLDGVPAYAVSAHPGLIALVASQGAFGDPPRIVLSGVNRGANVGRAVLHSGTVGAALTAALNGARAMAVSLDVDLDPRTEPHWDTAVAVAAGLFDRLAALPPGTTLNLNVPDRPHAGPPRRADLAEFGLVRSRVQESDDGSIHLAAVVVEGDLPPGSDAALLAEGHATLTPLRSIVEDPGVQL</sequence>
<dbReference type="EC" id="3.1.3.5" evidence="3"/>
<dbReference type="GO" id="GO:0008253">
    <property type="term" value="F:5'-nucleotidase activity"/>
    <property type="evidence" value="ECO:0007669"/>
    <property type="project" value="UniProtKB-EC"/>
</dbReference>
<proteinExistence type="inferred from homology"/>
<dbReference type="GO" id="GO:0000166">
    <property type="term" value="F:nucleotide binding"/>
    <property type="evidence" value="ECO:0007669"/>
    <property type="project" value="UniProtKB-KW"/>
</dbReference>
<evidence type="ECO:0000256" key="8">
    <source>
        <dbReference type="SAM" id="MobiDB-lite"/>
    </source>
</evidence>
<comment type="similarity">
    <text evidence="2">Belongs to the SurE nucleotidase family.</text>
</comment>
<gene>
    <name evidence="10" type="ORF">DFJ66_1770</name>
</gene>
<dbReference type="Proteomes" id="UP000272729">
    <property type="component" value="Unassembled WGS sequence"/>
</dbReference>
<keyword evidence="11" id="KW-1185">Reference proteome</keyword>
<evidence type="ECO:0000256" key="6">
    <source>
        <dbReference type="ARBA" id="ARBA00022741"/>
    </source>
</evidence>
<comment type="catalytic activity">
    <reaction evidence="1">
        <text>a ribonucleoside 5'-phosphate + H2O = a ribonucleoside + phosphate</text>
        <dbReference type="Rhea" id="RHEA:12484"/>
        <dbReference type="ChEBI" id="CHEBI:15377"/>
        <dbReference type="ChEBI" id="CHEBI:18254"/>
        <dbReference type="ChEBI" id="CHEBI:43474"/>
        <dbReference type="ChEBI" id="CHEBI:58043"/>
        <dbReference type="EC" id="3.1.3.5"/>
    </reaction>
</comment>
<dbReference type="SUPFAM" id="SSF64167">
    <property type="entry name" value="SurE-like"/>
    <property type="match status" value="1"/>
</dbReference>
<keyword evidence="4" id="KW-0963">Cytoplasm</keyword>
<dbReference type="EMBL" id="RBXR01000001">
    <property type="protein sequence ID" value="RKT68578.1"/>
    <property type="molecule type" value="Genomic_DNA"/>
</dbReference>
<protein>
    <recommendedName>
        <fullName evidence="3">5'-nucleotidase</fullName>
        <ecNumber evidence="3">3.1.3.5</ecNumber>
    </recommendedName>
</protein>
<dbReference type="PANTHER" id="PTHR30457:SF12">
    <property type="entry name" value="5'_3'-NUCLEOTIDASE SURE"/>
    <property type="match status" value="1"/>
</dbReference>
<dbReference type="RefSeq" id="WP_170199219.1">
    <property type="nucleotide sequence ID" value="NZ_JBIUBA010000049.1"/>
</dbReference>
<accession>A0A495XAM7</accession>
<dbReference type="Gene3D" id="3.40.1210.10">
    <property type="entry name" value="Survival protein SurE-like phosphatase/nucleotidase"/>
    <property type="match status" value="1"/>
</dbReference>
<keyword evidence="5" id="KW-0479">Metal-binding</keyword>
<evidence type="ECO:0000256" key="3">
    <source>
        <dbReference type="ARBA" id="ARBA00012643"/>
    </source>
</evidence>
<feature type="domain" description="Survival protein SurE-like phosphatase/nucleotidase" evidence="9">
    <location>
        <begin position="3"/>
        <end position="221"/>
    </location>
</feature>
<dbReference type="InterPro" id="IPR036523">
    <property type="entry name" value="SurE-like_sf"/>
</dbReference>
<keyword evidence="6" id="KW-0547">Nucleotide-binding</keyword>
<evidence type="ECO:0000256" key="7">
    <source>
        <dbReference type="ARBA" id="ARBA00022801"/>
    </source>
</evidence>
<feature type="region of interest" description="Disordered" evidence="8">
    <location>
        <begin position="37"/>
        <end position="98"/>
    </location>
</feature>
<name>A0A495XAM7_9PSEU</name>
<dbReference type="GO" id="GO:0004309">
    <property type="term" value="F:exopolyphosphatase activity"/>
    <property type="evidence" value="ECO:0007669"/>
    <property type="project" value="TreeGrafter"/>
</dbReference>
<evidence type="ECO:0000259" key="9">
    <source>
        <dbReference type="Pfam" id="PF01975"/>
    </source>
</evidence>
<keyword evidence="7" id="KW-0378">Hydrolase</keyword>
<evidence type="ECO:0000256" key="2">
    <source>
        <dbReference type="ARBA" id="ARBA00011062"/>
    </source>
</evidence>